<sequence length="86" mass="10034">MKFKNFFIVTFLLFPTHHTFAKSMNDYIVGLKKEASIGNTEAQKELDQFQILSKKATSRDAQAQYELRVFFQNQPSIDNSEQKQEV</sequence>
<proteinExistence type="predicted"/>
<evidence type="ECO:0000313" key="2">
    <source>
        <dbReference type="Proteomes" id="UP001431634"/>
    </source>
</evidence>
<accession>A0ABT6Q3Q4</accession>
<dbReference type="RefSeq" id="WP_281448825.1">
    <property type="nucleotide sequence ID" value="NZ_JASBAO010000001.1"/>
</dbReference>
<gene>
    <name evidence="1" type="ORF">QJV27_10230</name>
</gene>
<comment type="caution">
    <text evidence="1">The sequence shown here is derived from an EMBL/GenBank/DDBJ whole genome shotgun (WGS) entry which is preliminary data.</text>
</comment>
<organism evidence="1 2">
    <name type="scientific">Commensalibacter oyaizuii</name>
    <dbReference type="NCBI Taxonomy" id="3043873"/>
    <lineage>
        <taxon>Bacteria</taxon>
        <taxon>Pseudomonadati</taxon>
        <taxon>Pseudomonadota</taxon>
        <taxon>Alphaproteobacteria</taxon>
        <taxon>Acetobacterales</taxon>
        <taxon>Acetobacteraceae</taxon>
    </lineage>
</organism>
<protein>
    <submittedName>
        <fullName evidence="1">Uncharacterized protein</fullName>
    </submittedName>
</protein>
<reference evidence="1" key="1">
    <citation type="submission" date="2023-05" db="EMBL/GenBank/DDBJ databases">
        <title>Whole genome sequence of Commensalibacter sp.</title>
        <authorList>
            <person name="Charoenyingcharoen P."/>
            <person name="Yukphan P."/>
        </authorList>
    </citation>
    <scope>NUCLEOTIDE SEQUENCE</scope>
    <source>
        <strain evidence="1">TBRC 16381</strain>
    </source>
</reference>
<name>A0ABT6Q3Q4_9PROT</name>
<evidence type="ECO:0000313" key="1">
    <source>
        <dbReference type="EMBL" id="MDI2091740.1"/>
    </source>
</evidence>
<dbReference type="Proteomes" id="UP001431634">
    <property type="component" value="Unassembled WGS sequence"/>
</dbReference>
<keyword evidence="2" id="KW-1185">Reference proteome</keyword>
<dbReference type="EMBL" id="JASBAO010000001">
    <property type="protein sequence ID" value="MDI2091740.1"/>
    <property type="molecule type" value="Genomic_DNA"/>
</dbReference>